<reference evidence="1" key="2">
    <citation type="submission" date="2022-03" db="EMBL/GenBank/DDBJ databases">
        <title>Draft title - Genomic analysis of global carrot germplasm unveils the trajectory of domestication and the origin of high carotenoid orange carrot.</title>
        <authorList>
            <person name="Iorizzo M."/>
            <person name="Ellison S."/>
            <person name="Senalik D."/>
            <person name="Macko-Podgorni A."/>
            <person name="Grzebelus D."/>
            <person name="Bostan H."/>
            <person name="Rolling W."/>
            <person name="Curaba J."/>
            <person name="Simon P."/>
        </authorList>
    </citation>
    <scope>NUCLEOTIDE SEQUENCE</scope>
    <source>
        <tissue evidence="1">Leaf</tissue>
    </source>
</reference>
<proteinExistence type="predicted"/>
<organism evidence="1 2">
    <name type="scientific">Daucus carota subsp. sativus</name>
    <name type="common">Carrot</name>
    <dbReference type="NCBI Taxonomy" id="79200"/>
    <lineage>
        <taxon>Eukaryota</taxon>
        <taxon>Viridiplantae</taxon>
        <taxon>Streptophyta</taxon>
        <taxon>Embryophyta</taxon>
        <taxon>Tracheophyta</taxon>
        <taxon>Spermatophyta</taxon>
        <taxon>Magnoliopsida</taxon>
        <taxon>eudicotyledons</taxon>
        <taxon>Gunneridae</taxon>
        <taxon>Pentapetalae</taxon>
        <taxon>asterids</taxon>
        <taxon>campanulids</taxon>
        <taxon>Apiales</taxon>
        <taxon>Apiaceae</taxon>
        <taxon>Apioideae</taxon>
        <taxon>Scandiceae</taxon>
        <taxon>Daucinae</taxon>
        <taxon>Daucus</taxon>
        <taxon>Daucus sect. Daucus</taxon>
    </lineage>
</organism>
<gene>
    <name evidence="1" type="ORF">DCAR_0727352</name>
</gene>
<protein>
    <submittedName>
        <fullName evidence="1">Uncharacterized protein</fullName>
    </submittedName>
</protein>
<dbReference type="EMBL" id="CP093349">
    <property type="protein sequence ID" value="WOH07917.1"/>
    <property type="molecule type" value="Genomic_DNA"/>
</dbReference>
<reference evidence="1" key="1">
    <citation type="journal article" date="2016" name="Nat. Genet.">
        <title>A high-quality carrot genome assembly provides new insights into carotenoid accumulation and asterid genome evolution.</title>
        <authorList>
            <person name="Iorizzo M."/>
            <person name="Ellison S."/>
            <person name="Senalik D."/>
            <person name="Zeng P."/>
            <person name="Satapoomin P."/>
            <person name="Huang J."/>
            <person name="Bowman M."/>
            <person name="Iovene M."/>
            <person name="Sanseverino W."/>
            <person name="Cavagnaro P."/>
            <person name="Yildiz M."/>
            <person name="Macko-Podgorni A."/>
            <person name="Moranska E."/>
            <person name="Grzebelus E."/>
            <person name="Grzebelus D."/>
            <person name="Ashrafi H."/>
            <person name="Zheng Z."/>
            <person name="Cheng S."/>
            <person name="Spooner D."/>
            <person name="Van Deynze A."/>
            <person name="Simon P."/>
        </authorList>
    </citation>
    <scope>NUCLEOTIDE SEQUENCE</scope>
    <source>
        <tissue evidence="1">Leaf</tissue>
    </source>
</reference>
<name>A0AAF0XIT0_DAUCS</name>
<keyword evidence="2" id="KW-1185">Reference proteome</keyword>
<sequence>MLETTLVALQDIMLHKILDDAGQKVLLSEFSKIMQLLSHNCSNIQTIVIWSLTQVAISLKPNNYFNKILENHILQIKNIS</sequence>
<evidence type="ECO:0000313" key="2">
    <source>
        <dbReference type="Proteomes" id="UP000077755"/>
    </source>
</evidence>
<accession>A0AAF0XIT0</accession>
<evidence type="ECO:0000313" key="1">
    <source>
        <dbReference type="EMBL" id="WOH07917.1"/>
    </source>
</evidence>
<dbReference type="Proteomes" id="UP000077755">
    <property type="component" value="Chromosome 7"/>
</dbReference>
<dbReference type="AlphaFoldDB" id="A0AAF0XIT0"/>